<feature type="compositionally biased region" description="Basic and acidic residues" evidence="11">
    <location>
        <begin position="413"/>
        <end position="428"/>
    </location>
</feature>
<accession>A0A0K8MBE1</accession>
<name>A0A0K8MBE1_9PROT</name>
<dbReference type="AlphaFoldDB" id="A0A0K8MBE1"/>
<dbReference type="PROSITE" id="PS51194">
    <property type="entry name" value="HELICASE_CTER"/>
    <property type="match status" value="1"/>
</dbReference>
<feature type="domain" description="Helicase C-terminal" evidence="13">
    <location>
        <begin position="219"/>
        <end position="383"/>
    </location>
</feature>
<evidence type="ECO:0000256" key="4">
    <source>
        <dbReference type="ARBA" id="ARBA00022801"/>
    </source>
</evidence>
<dbReference type="InterPro" id="IPR011545">
    <property type="entry name" value="DEAD/DEAH_box_helicase_dom"/>
</dbReference>
<dbReference type="PANTHER" id="PTHR47959:SF13">
    <property type="entry name" value="ATP-DEPENDENT RNA HELICASE RHLE"/>
    <property type="match status" value="1"/>
</dbReference>
<dbReference type="CDD" id="cd18787">
    <property type="entry name" value="SF2_C_DEAD"/>
    <property type="match status" value="1"/>
</dbReference>
<dbReference type="Pfam" id="PF00270">
    <property type="entry name" value="DEAD"/>
    <property type="match status" value="1"/>
</dbReference>
<dbReference type="GO" id="GO:0003724">
    <property type="term" value="F:RNA helicase activity"/>
    <property type="evidence" value="ECO:0007669"/>
    <property type="project" value="UniProtKB-EC"/>
</dbReference>
<dbReference type="GO" id="GO:0005829">
    <property type="term" value="C:cytosol"/>
    <property type="evidence" value="ECO:0007669"/>
    <property type="project" value="TreeGrafter"/>
</dbReference>
<evidence type="ECO:0000313" key="15">
    <source>
        <dbReference type="EMBL" id="GAO97836.1"/>
    </source>
</evidence>
<dbReference type="SMART" id="SM00487">
    <property type="entry name" value="DEXDc"/>
    <property type="match status" value="1"/>
</dbReference>
<evidence type="ECO:0000256" key="10">
    <source>
        <dbReference type="PROSITE-ProRule" id="PRU00552"/>
    </source>
</evidence>
<dbReference type="GO" id="GO:0003676">
    <property type="term" value="F:nucleic acid binding"/>
    <property type="evidence" value="ECO:0007669"/>
    <property type="project" value="InterPro"/>
</dbReference>
<dbReference type="Gene3D" id="3.40.50.300">
    <property type="entry name" value="P-loop containing nucleotide triphosphate hydrolases"/>
    <property type="match status" value="2"/>
</dbReference>
<proteinExistence type="inferred from homology"/>
<feature type="domain" description="DEAD-box RNA helicase Q" evidence="14">
    <location>
        <begin position="2"/>
        <end position="30"/>
    </location>
</feature>
<evidence type="ECO:0000256" key="1">
    <source>
        <dbReference type="ARBA" id="ARBA00012552"/>
    </source>
</evidence>
<dbReference type="Pfam" id="PF00271">
    <property type="entry name" value="Helicase_C"/>
    <property type="match status" value="1"/>
</dbReference>
<evidence type="ECO:0000259" key="12">
    <source>
        <dbReference type="PROSITE" id="PS51192"/>
    </source>
</evidence>
<organism evidence="15 16">
    <name type="scientific">Caedimonas varicaedens</name>
    <dbReference type="NCBI Taxonomy" id="1629334"/>
    <lineage>
        <taxon>Bacteria</taxon>
        <taxon>Pseudomonadati</taxon>
        <taxon>Pseudomonadota</taxon>
        <taxon>Alphaproteobacteria</taxon>
        <taxon>Holosporales</taxon>
        <taxon>Caedimonadaceae</taxon>
        <taxon>Caedimonas</taxon>
    </lineage>
</organism>
<reference evidence="15 16" key="1">
    <citation type="submission" date="2015-03" db="EMBL/GenBank/DDBJ databases">
        <title>Caedibacter varicaedens, whole genome shotgun sequence.</title>
        <authorList>
            <person name="Suzuki H."/>
            <person name="Dapper A.L."/>
            <person name="Gibson A.K."/>
            <person name="Jackson C."/>
            <person name="Lee H."/>
            <person name="Pejaver V.R."/>
            <person name="Doak T."/>
            <person name="Lynch M."/>
        </authorList>
    </citation>
    <scope>NUCLEOTIDE SEQUENCE [LARGE SCALE GENOMIC DNA]</scope>
</reference>
<dbReference type="EC" id="3.6.4.13" evidence="1"/>
<dbReference type="PROSITE" id="PS51195">
    <property type="entry name" value="Q_MOTIF"/>
    <property type="match status" value="1"/>
</dbReference>
<keyword evidence="3" id="KW-0547">Nucleotide-binding</keyword>
<evidence type="ECO:0000256" key="2">
    <source>
        <dbReference type="ARBA" id="ARBA00022490"/>
    </source>
</evidence>
<dbReference type="InterPro" id="IPR001650">
    <property type="entry name" value="Helicase_C-like"/>
</dbReference>
<keyword evidence="2" id="KW-0963">Cytoplasm</keyword>
<feature type="region of interest" description="Disordered" evidence="11">
    <location>
        <begin position="375"/>
        <end position="469"/>
    </location>
</feature>
<evidence type="ECO:0000256" key="7">
    <source>
        <dbReference type="ARBA" id="ARBA00038437"/>
    </source>
</evidence>
<dbReference type="SMART" id="SM00490">
    <property type="entry name" value="HELICc"/>
    <property type="match status" value="1"/>
</dbReference>
<dbReference type="PANTHER" id="PTHR47959">
    <property type="entry name" value="ATP-DEPENDENT RNA HELICASE RHLE-RELATED"/>
    <property type="match status" value="1"/>
</dbReference>
<feature type="short sequence motif" description="Q motif" evidence="10">
    <location>
        <begin position="2"/>
        <end position="30"/>
    </location>
</feature>
<dbReference type="SUPFAM" id="SSF52540">
    <property type="entry name" value="P-loop containing nucleoside triphosphate hydrolases"/>
    <property type="match status" value="2"/>
</dbReference>
<dbReference type="Proteomes" id="UP000036771">
    <property type="component" value="Unassembled WGS sequence"/>
</dbReference>
<dbReference type="OrthoDB" id="9805696at2"/>
<dbReference type="GO" id="GO:0005524">
    <property type="term" value="F:ATP binding"/>
    <property type="evidence" value="ECO:0007669"/>
    <property type="project" value="UniProtKB-KW"/>
</dbReference>
<dbReference type="InterPro" id="IPR027417">
    <property type="entry name" value="P-loop_NTPase"/>
</dbReference>
<dbReference type="PROSITE" id="PS51192">
    <property type="entry name" value="HELICASE_ATP_BIND_1"/>
    <property type="match status" value="1"/>
</dbReference>
<dbReference type="FunFam" id="3.40.50.300:FF:000108">
    <property type="entry name" value="ATP-dependent RNA helicase RhlE"/>
    <property type="match status" value="1"/>
</dbReference>
<evidence type="ECO:0000256" key="8">
    <source>
        <dbReference type="ARBA" id="ARBA00047984"/>
    </source>
</evidence>
<feature type="domain" description="Helicase ATP-binding" evidence="12">
    <location>
        <begin position="33"/>
        <end position="208"/>
    </location>
</feature>
<comment type="similarity">
    <text evidence="7">Belongs to the DEAD box helicase family.</text>
</comment>
<dbReference type="GO" id="GO:0016787">
    <property type="term" value="F:hydrolase activity"/>
    <property type="evidence" value="ECO:0007669"/>
    <property type="project" value="UniProtKB-KW"/>
</dbReference>
<gene>
    <name evidence="15" type="primary">rhlE_1</name>
    <name evidence="15" type="ORF">Cva_00476</name>
</gene>
<dbReference type="EMBL" id="BBVC01000019">
    <property type="protein sequence ID" value="GAO97836.1"/>
    <property type="molecule type" value="Genomic_DNA"/>
</dbReference>
<keyword evidence="16" id="KW-1185">Reference proteome</keyword>
<evidence type="ECO:0000256" key="11">
    <source>
        <dbReference type="SAM" id="MobiDB-lite"/>
    </source>
</evidence>
<keyword evidence="6" id="KW-0067">ATP-binding</keyword>
<evidence type="ECO:0000256" key="9">
    <source>
        <dbReference type="ARBA" id="ARBA00074363"/>
    </source>
</evidence>
<dbReference type="GO" id="GO:0009266">
    <property type="term" value="P:response to temperature stimulus"/>
    <property type="evidence" value="ECO:0007669"/>
    <property type="project" value="UniProtKB-ARBA"/>
</dbReference>
<dbReference type="InterPro" id="IPR044742">
    <property type="entry name" value="DEAD/DEAH_RhlB"/>
</dbReference>
<sequence>MLSFEELNLITPILNALKTEGYTTPTPIQLQAIPHLLAGSDLLGYAQTGTGKTAAFALPILQYLDHHKKPKSPRKIRALVLAPTRELAAQISDSFHSYGRNLKLSYSAIFGGVGHDRQIQSLSRGVDVLVATPGRLLDFVNKGYINLNSLEFFVLDEADQMFDMGFLPSLKKIVQLLPHKRQTLLFSATMPTDISNLAASILTNPVTVEVTPVASTADKIDQRVIFIEQVNKNALLGELLRDPTITRALVFSRTKHGANRIYEKLKSLKIRCEAIHGNKSQTARQKALEWFRAGHVRVLVATDIASRGIDVDGISHVINYDLPNVPENYIHRIGRTARAGNEGVAISFCNKSERPFLRDIERLVKKKIPGEESSIVASESDKLKKSPDGIQLKRTFLQKPSSDRNHNSSTSFENREQKVEDTSADYRTKKTSQKTTKKPFFSKAFKESGLKSPNGNNGSGKPFKKKRRS</sequence>
<dbReference type="GO" id="GO:0042255">
    <property type="term" value="P:ribosome assembly"/>
    <property type="evidence" value="ECO:0007669"/>
    <property type="project" value="UniProtKB-ARBA"/>
</dbReference>
<protein>
    <recommendedName>
        <fullName evidence="9">DEAD-box ATP-dependent RNA helicase RhpA</fullName>
        <ecNumber evidence="1">3.6.4.13</ecNumber>
    </recommendedName>
</protein>
<evidence type="ECO:0000256" key="5">
    <source>
        <dbReference type="ARBA" id="ARBA00022806"/>
    </source>
</evidence>
<evidence type="ECO:0000259" key="13">
    <source>
        <dbReference type="PROSITE" id="PS51194"/>
    </source>
</evidence>
<dbReference type="InterPro" id="IPR050079">
    <property type="entry name" value="DEAD_box_RNA_helicase"/>
</dbReference>
<keyword evidence="5 15" id="KW-0347">Helicase</keyword>
<dbReference type="InterPro" id="IPR014014">
    <property type="entry name" value="RNA_helicase_DEAD_Q_motif"/>
</dbReference>
<comment type="catalytic activity">
    <reaction evidence="8">
        <text>ATP + H2O = ADP + phosphate + H(+)</text>
        <dbReference type="Rhea" id="RHEA:13065"/>
        <dbReference type="ChEBI" id="CHEBI:15377"/>
        <dbReference type="ChEBI" id="CHEBI:15378"/>
        <dbReference type="ChEBI" id="CHEBI:30616"/>
        <dbReference type="ChEBI" id="CHEBI:43474"/>
        <dbReference type="ChEBI" id="CHEBI:456216"/>
        <dbReference type="EC" id="3.6.4.13"/>
    </reaction>
</comment>
<comment type="caution">
    <text evidence="15">The sequence shown here is derived from an EMBL/GenBank/DDBJ whole genome shotgun (WGS) entry which is preliminary data.</text>
</comment>
<evidence type="ECO:0000256" key="6">
    <source>
        <dbReference type="ARBA" id="ARBA00022840"/>
    </source>
</evidence>
<evidence type="ECO:0000259" key="14">
    <source>
        <dbReference type="PROSITE" id="PS51195"/>
    </source>
</evidence>
<keyword evidence="4" id="KW-0378">Hydrolase</keyword>
<evidence type="ECO:0000256" key="3">
    <source>
        <dbReference type="ARBA" id="ARBA00022741"/>
    </source>
</evidence>
<evidence type="ECO:0000313" key="16">
    <source>
        <dbReference type="Proteomes" id="UP000036771"/>
    </source>
</evidence>
<dbReference type="STRING" id="1629334.Cva_00476"/>
<dbReference type="CDD" id="cd00268">
    <property type="entry name" value="DEADc"/>
    <property type="match status" value="1"/>
</dbReference>
<dbReference type="InterPro" id="IPR014001">
    <property type="entry name" value="Helicase_ATP-bd"/>
</dbReference>